<feature type="domain" description="Thiamin pyrophosphokinase thiamin-binding" evidence="6">
    <location>
        <begin position="123"/>
        <end position="195"/>
    </location>
</feature>
<dbReference type="Gene3D" id="3.40.50.10240">
    <property type="entry name" value="Thiamin pyrophosphokinase, catalytic domain"/>
    <property type="match status" value="1"/>
</dbReference>
<dbReference type="CDD" id="cd07995">
    <property type="entry name" value="TPK"/>
    <property type="match status" value="1"/>
</dbReference>
<dbReference type="Pfam" id="PF04263">
    <property type="entry name" value="TPK_catalytic"/>
    <property type="match status" value="1"/>
</dbReference>
<dbReference type="InterPro" id="IPR053149">
    <property type="entry name" value="TPK"/>
</dbReference>
<sequence>MEIAIVLNSGIPVTREIAADKIICADGGYRLCPVRPDYLVGDLDSLSSAPEGIPLLRHDSHKNFTDGESAVYFAKELGADAVTLYGVTGGRYDHFLGNLAVMALAMKLGMRVRSLDDDAEIYGVSTALDPHFSFDLDEGETFSILPHGGPATVTEARGVEYPLENLTLTPTDTRGVSNVATAPHISFRLLAGTVFFIRDLCFR</sequence>
<dbReference type="InterPro" id="IPR036371">
    <property type="entry name" value="TPK_B1-bd_sf"/>
</dbReference>
<dbReference type="GO" id="GO:0005524">
    <property type="term" value="F:ATP binding"/>
    <property type="evidence" value="ECO:0007669"/>
    <property type="project" value="UniProtKB-KW"/>
</dbReference>
<dbReference type="SUPFAM" id="SSF63862">
    <property type="entry name" value="Thiamin pyrophosphokinase, substrate-binding domain"/>
    <property type="match status" value="1"/>
</dbReference>
<dbReference type="GO" id="GO:0004788">
    <property type="term" value="F:thiamine diphosphokinase activity"/>
    <property type="evidence" value="ECO:0007669"/>
    <property type="project" value="UniProtKB-UniRule"/>
</dbReference>
<dbReference type="NCBIfam" id="TIGR01378">
    <property type="entry name" value="thi_PPkinase"/>
    <property type="match status" value="1"/>
</dbReference>
<dbReference type="GO" id="GO:0006772">
    <property type="term" value="P:thiamine metabolic process"/>
    <property type="evidence" value="ECO:0007669"/>
    <property type="project" value="UniProtKB-UniRule"/>
</dbReference>
<dbReference type="SUPFAM" id="SSF63999">
    <property type="entry name" value="Thiamin pyrophosphokinase, catalytic domain"/>
    <property type="match status" value="1"/>
</dbReference>
<dbReference type="InterPro" id="IPR036759">
    <property type="entry name" value="TPK_catalytic_sf"/>
</dbReference>
<dbReference type="Pfam" id="PF04265">
    <property type="entry name" value="TPK_B1_binding"/>
    <property type="match status" value="1"/>
</dbReference>
<name>A0A9D1HSK5_9FIRM</name>
<organism evidence="7 8">
    <name type="scientific">Candidatus Limadaptatus stercorigallinarum</name>
    <dbReference type="NCBI Taxonomy" id="2840845"/>
    <lineage>
        <taxon>Bacteria</taxon>
        <taxon>Bacillati</taxon>
        <taxon>Bacillota</taxon>
        <taxon>Clostridia</taxon>
        <taxon>Eubacteriales</taxon>
        <taxon>Candidatus Limadaptatus</taxon>
    </lineage>
</organism>
<dbReference type="GO" id="GO:0009229">
    <property type="term" value="P:thiamine diphosphate biosynthetic process"/>
    <property type="evidence" value="ECO:0007669"/>
    <property type="project" value="InterPro"/>
</dbReference>
<evidence type="ECO:0000256" key="1">
    <source>
        <dbReference type="ARBA" id="ARBA00022679"/>
    </source>
</evidence>
<evidence type="ECO:0000256" key="4">
    <source>
        <dbReference type="ARBA" id="ARBA00022840"/>
    </source>
</evidence>
<dbReference type="GO" id="GO:0030975">
    <property type="term" value="F:thiamine binding"/>
    <property type="evidence" value="ECO:0007669"/>
    <property type="project" value="InterPro"/>
</dbReference>
<reference evidence="7" key="2">
    <citation type="journal article" date="2021" name="PeerJ">
        <title>Extensive microbial diversity within the chicken gut microbiome revealed by metagenomics and culture.</title>
        <authorList>
            <person name="Gilroy R."/>
            <person name="Ravi A."/>
            <person name="Getino M."/>
            <person name="Pursley I."/>
            <person name="Horton D.L."/>
            <person name="Alikhan N.F."/>
            <person name="Baker D."/>
            <person name="Gharbi K."/>
            <person name="Hall N."/>
            <person name="Watson M."/>
            <person name="Adriaenssens E.M."/>
            <person name="Foster-Nyarko E."/>
            <person name="Jarju S."/>
            <person name="Secka A."/>
            <person name="Antonio M."/>
            <person name="Oren A."/>
            <person name="Chaudhuri R.R."/>
            <person name="La Ragione R."/>
            <person name="Hildebrand F."/>
            <person name="Pallen M.J."/>
        </authorList>
    </citation>
    <scope>NUCLEOTIDE SEQUENCE</scope>
    <source>
        <strain evidence="7">1063</strain>
    </source>
</reference>
<keyword evidence="1 7" id="KW-0808">Transferase</keyword>
<dbReference type="InterPro" id="IPR006282">
    <property type="entry name" value="Thi_PPkinase"/>
</dbReference>
<comment type="caution">
    <text evidence="7">The sequence shown here is derived from an EMBL/GenBank/DDBJ whole genome shotgun (WGS) entry which is preliminary data.</text>
</comment>
<dbReference type="InterPro" id="IPR007373">
    <property type="entry name" value="Thiamin_PyroPKinase_B1-bd"/>
</dbReference>
<evidence type="ECO:0000256" key="5">
    <source>
        <dbReference type="NCBIfam" id="TIGR01378"/>
    </source>
</evidence>
<proteinExistence type="predicted"/>
<dbReference type="EC" id="2.7.6.2" evidence="5"/>
<reference evidence="7" key="1">
    <citation type="submission" date="2020-10" db="EMBL/GenBank/DDBJ databases">
        <authorList>
            <person name="Gilroy R."/>
        </authorList>
    </citation>
    <scope>NUCLEOTIDE SEQUENCE</scope>
    <source>
        <strain evidence="7">1063</strain>
    </source>
</reference>
<evidence type="ECO:0000256" key="3">
    <source>
        <dbReference type="ARBA" id="ARBA00022777"/>
    </source>
</evidence>
<dbReference type="Proteomes" id="UP000824088">
    <property type="component" value="Unassembled WGS sequence"/>
</dbReference>
<evidence type="ECO:0000256" key="2">
    <source>
        <dbReference type="ARBA" id="ARBA00022741"/>
    </source>
</evidence>
<gene>
    <name evidence="7" type="ORF">IAD51_03220</name>
</gene>
<accession>A0A9D1HSK5</accession>
<evidence type="ECO:0000313" key="7">
    <source>
        <dbReference type="EMBL" id="HIU21237.1"/>
    </source>
</evidence>
<dbReference type="GO" id="GO:0016301">
    <property type="term" value="F:kinase activity"/>
    <property type="evidence" value="ECO:0007669"/>
    <property type="project" value="UniProtKB-KW"/>
</dbReference>
<keyword evidence="2" id="KW-0547">Nucleotide-binding</keyword>
<dbReference type="EMBL" id="DVMN01000055">
    <property type="protein sequence ID" value="HIU21237.1"/>
    <property type="molecule type" value="Genomic_DNA"/>
</dbReference>
<keyword evidence="3" id="KW-0418">Kinase</keyword>
<dbReference type="PANTHER" id="PTHR41299:SF1">
    <property type="entry name" value="THIAMINE PYROPHOSPHOKINASE"/>
    <property type="match status" value="1"/>
</dbReference>
<dbReference type="PANTHER" id="PTHR41299">
    <property type="entry name" value="THIAMINE PYROPHOSPHOKINASE"/>
    <property type="match status" value="1"/>
</dbReference>
<keyword evidence="4" id="KW-0067">ATP-binding</keyword>
<dbReference type="InterPro" id="IPR007371">
    <property type="entry name" value="TPK_catalytic"/>
</dbReference>
<evidence type="ECO:0000313" key="8">
    <source>
        <dbReference type="Proteomes" id="UP000824088"/>
    </source>
</evidence>
<evidence type="ECO:0000259" key="6">
    <source>
        <dbReference type="SMART" id="SM00983"/>
    </source>
</evidence>
<dbReference type="AlphaFoldDB" id="A0A9D1HSK5"/>
<protein>
    <recommendedName>
        <fullName evidence="5">Thiamine diphosphokinase</fullName>
        <ecNumber evidence="5">2.7.6.2</ecNumber>
    </recommendedName>
</protein>
<dbReference type="SMART" id="SM00983">
    <property type="entry name" value="TPK_B1_binding"/>
    <property type="match status" value="1"/>
</dbReference>